<dbReference type="AlphaFoldDB" id="A0AAX6GQW8"/>
<evidence type="ECO:0000256" key="1">
    <source>
        <dbReference type="ARBA" id="ARBA00022723"/>
    </source>
</evidence>
<evidence type="ECO:0000313" key="8">
    <source>
        <dbReference type="EMBL" id="KAJ6831151.1"/>
    </source>
</evidence>
<dbReference type="InterPro" id="IPR051639">
    <property type="entry name" value="BCD1"/>
</dbReference>
<dbReference type="EMBL" id="JANAVB010016999">
    <property type="protein sequence ID" value="KAJ6831150.1"/>
    <property type="molecule type" value="Genomic_DNA"/>
</dbReference>
<feature type="domain" description="HIT-type" evidence="5">
    <location>
        <begin position="5"/>
        <end position="38"/>
    </location>
</feature>
<dbReference type="Proteomes" id="UP001140949">
    <property type="component" value="Unassembled WGS sequence"/>
</dbReference>
<dbReference type="EMBL" id="JANAVB010007390">
    <property type="protein sequence ID" value="KAJ6843222.1"/>
    <property type="molecule type" value="Genomic_DNA"/>
</dbReference>
<evidence type="ECO:0000313" key="9">
    <source>
        <dbReference type="EMBL" id="KAJ6843222.1"/>
    </source>
</evidence>
<reference evidence="7" key="1">
    <citation type="journal article" date="2023" name="GigaByte">
        <title>Genome assembly of the bearded iris, Iris pallida Lam.</title>
        <authorList>
            <person name="Bruccoleri R.E."/>
            <person name="Oakeley E.J."/>
            <person name="Faust A.M.E."/>
            <person name="Altorfer M."/>
            <person name="Dessus-Babus S."/>
            <person name="Burckhardt D."/>
            <person name="Oertli M."/>
            <person name="Naumann U."/>
            <person name="Petersen F."/>
            <person name="Wong J."/>
        </authorList>
    </citation>
    <scope>NUCLEOTIDE SEQUENCE</scope>
    <source>
        <strain evidence="7">GSM-AAB239-AS_SAM_17_03QT</strain>
    </source>
</reference>
<dbReference type="GO" id="GO:0070761">
    <property type="term" value="C:pre-snoRNP complex"/>
    <property type="evidence" value="ECO:0007669"/>
    <property type="project" value="TreeGrafter"/>
</dbReference>
<keyword evidence="2 4" id="KW-0863">Zinc-finger</keyword>
<organism evidence="7 10">
    <name type="scientific">Iris pallida</name>
    <name type="common">Sweet iris</name>
    <dbReference type="NCBI Taxonomy" id="29817"/>
    <lineage>
        <taxon>Eukaryota</taxon>
        <taxon>Viridiplantae</taxon>
        <taxon>Streptophyta</taxon>
        <taxon>Embryophyta</taxon>
        <taxon>Tracheophyta</taxon>
        <taxon>Spermatophyta</taxon>
        <taxon>Magnoliopsida</taxon>
        <taxon>Liliopsida</taxon>
        <taxon>Asparagales</taxon>
        <taxon>Iridaceae</taxon>
        <taxon>Iridoideae</taxon>
        <taxon>Irideae</taxon>
        <taxon>Iris</taxon>
    </lineage>
</organism>
<sequence>MGLQCEVCKEAQHKYKCPSCFVPYCSVVCFKKHKEIPCKKSSPAVEELSTDVVPDKSIISEDKAQGSLATTMRPERSFQVDDLSCVLSNKQLLSIVESNEIRGFLEDGELREMVQMIDSSKEPDIELDLVMRGEAFSKFSDKILSILNPHERAI</sequence>
<dbReference type="SUPFAM" id="SSF144232">
    <property type="entry name" value="HIT/MYND zinc finger-like"/>
    <property type="match status" value="1"/>
</dbReference>
<dbReference type="Pfam" id="PF04438">
    <property type="entry name" value="zf-HIT"/>
    <property type="match status" value="1"/>
</dbReference>
<evidence type="ECO:0000256" key="2">
    <source>
        <dbReference type="ARBA" id="ARBA00022771"/>
    </source>
</evidence>
<dbReference type="InterPro" id="IPR007529">
    <property type="entry name" value="Znf_HIT"/>
</dbReference>
<evidence type="ECO:0000313" key="10">
    <source>
        <dbReference type="Proteomes" id="UP001140949"/>
    </source>
</evidence>
<dbReference type="GO" id="GO:0008270">
    <property type="term" value="F:zinc ion binding"/>
    <property type="evidence" value="ECO:0007669"/>
    <property type="project" value="UniProtKB-UniRule"/>
</dbReference>
<accession>A0AAX6GQW8</accession>
<dbReference type="CDD" id="cd23024">
    <property type="entry name" value="zf-HIT_ZNHIT2-3"/>
    <property type="match status" value="1"/>
</dbReference>
<dbReference type="PROSITE" id="PS51083">
    <property type="entry name" value="ZF_HIT"/>
    <property type="match status" value="1"/>
</dbReference>
<evidence type="ECO:0000259" key="5">
    <source>
        <dbReference type="PROSITE" id="PS51083"/>
    </source>
</evidence>
<dbReference type="GO" id="GO:0000492">
    <property type="term" value="P:box C/D snoRNP assembly"/>
    <property type="evidence" value="ECO:0007669"/>
    <property type="project" value="TreeGrafter"/>
</dbReference>
<keyword evidence="3" id="KW-0862">Zinc</keyword>
<keyword evidence="10" id="KW-1185">Reference proteome</keyword>
<evidence type="ECO:0000313" key="6">
    <source>
        <dbReference type="EMBL" id="KAJ6793663.1"/>
    </source>
</evidence>
<dbReference type="PANTHER" id="PTHR13483:SF11">
    <property type="entry name" value="ZINC FINGER HIT DOMAIN-CONTAINING PROTEIN 3"/>
    <property type="match status" value="1"/>
</dbReference>
<evidence type="ECO:0000256" key="4">
    <source>
        <dbReference type="PROSITE-ProRule" id="PRU00453"/>
    </source>
</evidence>
<evidence type="ECO:0000256" key="3">
    <source>
        <dbReference type="ARBA" id="ARBA00022833"/>
    </source>
</evidence>
<dbReference type="EMBL" id="JANAVB010042819">
    <property type="protein sequence ID" value="KAJ6793663.1"/>
    <property type="molecule type" value="Genomic_DNA"/>
</dbReference>
<reference evidence="7" key="2">
    <citation type="submission" date="2023-04" db="EMBL/GenBank/DDBJ databases">
        <authorList>
            <person name="Bruccoleri R.E."/>
            <person name="Oakeley E.J."/>
            <person name="Faust A.-M."/>
            <person name="Dessus-Babus S."/>
            <person name="Altorfer M."/>
            <person name="Burckhardt D."/>
            <person name="Oertli M."/>
            <person name="Naumann U."/>
            <person name="Petersen F."/>
            <person name="Wong J."/>
        </authorList>
    </citation>
    <scope>NUCLEOTIDE SEQUENCE</scope>
    <source>
        <strain evidence="7">GSM-AAB239-AS_SAM_17_03QT</strain>
        <tissue evidence="7">Leaf</tissue>
    </source>
</reference>
<keyword evidence="1" id="KW-0479">Metal-binding</keyword>
<dbReference type="GO" id="GO:0005634">
    <property type="term" value="C:nucleus"/>
    <property type="evidence" value="ECO:0007669"/>
    <property type="project" value="TreeGrafter"/>
</dbReference>
<gene>
    <name evidence="6" type="ORF">M6B38_235420</name>
    <name evidence="9" type="ORF">M6B38_297640</name>
    <name evidence="7" type="ORF">M6B38_350560</name>
    <name evidence="8" type="ORF">M6B38_350565</name>
</gene>
<comment type="caution">
    <text evidence="7">The sequence shown here is derived from an EMBL/GenBank/DDBJ whole genome shotgun (WGS) entry which is preliminary data.</text>
</comment>
<dbReference type="PANTHER" id="PTHR13483">
    <property type="entry name" value="BOX C_D SNORNA PROTEIN 1-RELATED"/>
    <property type="match status" value="1"/>
</dbReference>
<dbReference type="Gene3D" id="3.30.60.190">
    <property type="match status" value="1"/>
</dbReference>
<proteinExistence type="predicted"/>
<dbReference type="EMBL" id="JANAVB010016999">
    <property type="protein sequence ID" value="KAJ6831151.1"/>
    <property type="molecule type" value="Genomic_DNA"/>
</dbReference>
<evidence type="ECO:0000313" key="7">
    <source>
        <dbReference type="EMBL" id="KAJ6831150.1"/>
    </source>
</evidence>
<protein>
    <submittedName>
        <fullName evidence="7">Zinc finger HIT domain-containing protein 3-like isoform X2</fullName>
    </submittedName>
</protein>
<name>A0AAX6GQW8_IRIPA</name>
<dbReference type="GO" id="GO:0000463">
    <property type="term" value="P:maturation of LSU-rRNA from tricistronic rRNA transcript (SSU-rRNA, 5.8S rRNA, LSU-rRNA)"/>
    <property type="evidence" value="ECO:0007669"/>
    <property type="project" value="TreeGrafter"/>
</dbReference>
<dbReference type="GO" id="GO:0048254">
    <property type="term" value="P:snoRNA localization"/>
    <property type="evidence" value="ECO:0007669"/>
    <property type="project" value="TreeGrafter"/>
</dbReference>